<dbReference type="Gene3D" id="1.25.10.10">
    <property type="entry name" value="Leucine-rich Repeat Variant"/>
    <property type="match status" value="1"/>
</dbReference>
<feature type="repeat" description="ARM" evidence="6">
    <location>
        <begin position="944"/>
        <end position="981"/>
    </location>
</feature>
<reference evidence="8" key="2">
    <citation type="submission" date="2004-02" db="EMBL/GenBank/DDBJ databases">
        <authorList>
            <consortium name="Genoscope"/>
            <consortium name="Whitehead Institute Centre for Genome Research"/>
        </authorList>
    </citation>
    <scope>NUCLEOTIDE SEQUENCE</scope>
</reference>
<feature type="compositionally biased region" description="Low complexity" evidence="7">
    <location>
        <begin position="31"/>
        <end position="44"/>
    </location>
</feature>
<feature type="compositionally biased region" description="Polar residues" evidence="7">
    <location>
        <begin position="76"/>
        <end position="88"/>
    </location>
</feature>
<dbReference type="EMBL" id="CAAE01015004">
    <property type="protein sequence ID" value="CAG09331.1"/>
    <property type="molecule type" value="Genomic_DNA"/>
</dbReference>
<dbReference type="PROSITE" id="PS50176">
    <property type="entry name" value="ARM_REPEAT"/>
    <property type="match status" value="2"/>
</dbReference>
<feature type="region of interest" description="Disordered" evidence="7">
    <location>
        <begin position="240"/>
        <end position="333"/>
    </location>
</feature>
<dbReference type="Pfam" id="PF00514">
    <property type="entry name" value="Arm"/>
    <property type="match status" value="4"/>
</dbReference>
<protein>
    <submittedName>
        <fullName evidence="8">(spotted green pufferfish) hypothetical protein</fullName>
    </submittedName>
</protein>
<organism evidence="8">
    <name type="scientific">Tetraodon nigroviridis</name>
    <name type="common">Spotted green pufferfish</name>
    <name type="synonym">Chelonodon nigroviridis</name>
    <dbReference type="NCBI Taxonomy" id="99883"/>
    <lineage>
        <taxon>Eukaryota</taxon>
        <taxon>Metazoa</taxon>
        <taxon>Chordata</taxon>
        <taxon>Craniata</taxon>
        <taxon>Vertebrata</taxon>
        <taxon>Euteleostomi</taxon>
        <taxon>Actinopterygii</taxon>
        <taxon>Neopterygii</taxon>
        <taxon>Teleostei</taxon>
        <taxon>Neoteleostei</taxon>
        <taxon>Acanthomorphata</taxon>
        <taxon>Eupercaria</taxon>
        <taxon>Tetraodontiformes</taxon>
        <taxon>Tetradontoidea</taxon>
        <taxon>Tetraodontidae</taxon>
        <taxon>Tetraodon</taxon>
    </lineage>
</organism>
<evidence type="ECO:0000256" key="1">
    <source>
        <dbReference type="ARBA" id="ARBA00004282"/>
    </source>
</evidence>
<comment type="similarity">
    <text evidence="2">Belongs to the beta-catenin family.</text>
</comment>
<evidence type="ECO:0000313" key="8">
    <source>
        <dbReference type="EMBL" id="CAG09331.1"/>
    </source>
</evidence>
<dbReference type="AlphaFoldDB" id="Q4RQK1"/>
<feature type="region of interest" description="Disordered" evidence="7">
    <location>
        <begin position="781"/>
        <end position="811"/>
    </location>
</feature>
<gene>
    <name evidence="8" type="ORF">GSTENG00030569001</name>
</gene>
<evidence type="ECO:0000256" key="3">
    <source>
        <dbReference type="ARBA" id="ARBA00022737"/>
    </source>
</evidence>
<feature type="compositionally biased region" description="Low complexity" evidence="7">
    <location>
        <begin position="279"/>
        <end position="293"/>
    </location>
</feature>
<evidence type="ECO:0000256" key="5">
    <source>
        <dbReference type="ARBA" id="ARBA00022949"/>
    </source>
</evidence>
<feature type="region of interest" description="Disordered" evidence="7">
    <location>
        <begin position="1099"/>
        <end position="1118"/>
    </location>
</feature>
<evidence type="ECO:0000256" key="2">
    <source>
        <dbReference type="ARBA" id="ARBA00005462"/>
    </source>
</evidence>
<keyword evidence="3" id="KW-0677">Repeat</keyword>
<dbReference type="InterPro" id="IPR011989">
    <property type="entry name" value="ARM-like"/>
</dbReference>
<name>Q4RQK1_TETNG</name>
<dbReference type="GO" id="GO:0098609">
    <property type="term" value="P:cell-cell adhesion"/>
    <property type="evidence" value="ECO:0007669"/>
    <property type="project" value="InterPro"/>
</dbReference>
<feature type="repeat" description="ARM" evidence="6">
    <location>
        <begin position="557"/>
        <end position="584"/>
    </location>
</feature>
<evidence type="ECO:0000256" key="7">
    <source>
        <dbReference type="SAM" id="MobiDB-lite"/>
    </source>
</evidence>
<dbReference type="GO" id="GO:0005912">
    <property type="term" value="C:adherens junction"/>
    <property type="evidence" value="ECO:0007669"/>
    <property type="project" value="TreeGrafter"/>
</dbReference>
<dbReference type="KEGG" id="tng:GSTEN00030569G001"/>
<dbReference type="PANTHER" id="PTHR10372">
    <property type="entry name" value="PLAKOPHILLIN-RELATED"/>
    <property type="match status" value="1"/>
</dbReference>
<accession>Q4RQK1</accession>
<keyword evidence="5" id="KW-0965">Cell junction</keyword>
<comment type="subcellular location">
    <subcellularLocation>
        <location evidence="1">Cell junction</location>
    </subcellularLocation>
</comment>
<reference evidence="8" key="1">
    <citation type="journal article" date="2004" name="Nature">
        <title>Genome duplication in the teleost fish Tetraodon nigroviridis reveals the early vertebrate proto-karyotype.</title>
        <authorList>
            <person name="Jaillon O."/>
            <person name="Aury J.-M."/>
            <person name="Brunet F."/>
            <person name="Petit J.-L."/>
            <person name="Stange-Thomann N."/>
            <person name="Mauceli E."/>
            <person name="Bouneau L."/>
            <person name="Fischer C."/>
            <person name="Ozouf-Costaz C."/>
            <person name="Bernot A."/>
            <person name="Nicaud S."/>
            <person name="Jaffe D."/>
            <person name="Fisher S."/>
            <person name="Lutfalla G."/>
            <person name="Dossat C."/>
            <person name="Segurens B."/>
            <person name="Dasilva C."/>
            <person name="Salanoubat M."/>
            <person name="Levy M."/>
            <person name="Boudet N."/>
            <person name="Castellano S."/>
            <person name="Anthouard V."/>
            <person name="Jubin C."/>
            <person name="Castelli V."/>
            <person name="Katinka M."/>
            <person name="Vacherie B."/>
            <person name="Biemont C."/>
            <person name="Skalli Z."/>
            <person name="Cattolico L."/>
            <person name="Poulain J."/>
            <person name="De Berardinis V."/>
            <person name="Cruaud C."/>
            <person name="Duprat S."/>
            <person name="Brottier P."/>
            <person name="Coutanceau J.-P."/>
            <person name="Gouzy J."/>
            <person name="Parra G."/>
            <person name="Lardier G."/>
            <person name="Chapple C."/>
            <person name="McKernan K.J."/>
            <person name="McEwan P."/>
            <person name="Bosak S."/>
            <person name="Kellis M."/>
            <person name="Volff J.-N."/>
            <person name="Guigo R."/>
            <person name="Zody M.C."/>
            <person name="Mesirov J."/>
            <person name="Lindblad-Toh K."/>
            <person name="Birren B."/>
            <person name="Nusbaum C."/>
            <person name="Kahn D."/>
            <person name="Robinson-Rechavi M."/>
            <person name="Laudet V."/>
            <person name="Schachter V."/>
            <person name="Quetier F."/>
            <person name="Saurin W."/>
            <person name="Scarpelli C."/>
            <person name="Wincker P."/>
            <person name="Lander E.S."/>
            <person name="Weissenbach J."/>
            <person name="Roest Crollius H."/>
        </authorList>
    </citation>
    <scope>NUCLEOTIDE SEQUENCE [LARGE SCALE GENOMIC DNA]</scope>
</reference>
<dbReference type="GO" id="GO:0005634">
    <property type="term" value="C:nucleus"/>
    <property type="evidence" value="ECO:0007669"/>
    <property type="project" value="TreeGrafter"/>
</dbReference>
<dbReference type="InterPro" id="IPR016024">
    <property type="entry name" value="ARM-type_fold"/>
</dbReference>
<sequence length="1263" mass="140367">QELQFERLTRELEVERQIVASHLERCRLGAESPGDGSSSSSEKSLPWRAADVSISADTKSRVTDSSQSPCFRIRTESGQVSPYSPEQSSLHESEGSAGNSHSPTQMNSYSDSGYQDVSSGYLSGQNMSKAELRMQHSYPGAVVRNTRAEGQAAAQIFLNSVVHAYHKDTGIVTLSGEGRGSGWGVIGDNGTAGPCDAEGELGAFSLPLARLHQQHVPLPRLPAHLAGQWLRLARRHRTQTPVQRLLFNPPLGPAHQQHRRRRSPYSTQKNSPAALRRVGSNNSRSGSASRTTSPYQTSVGSSSGRMGSPLTMADGIHPPLTKQPCHSSPVRASMTAVPQHYSSTLPRSMFHNADSYGPQSYDVYERMTRPSSLTGRVPKNSSLITELKQTHNSPDAEILSSSFKHTHTYSSLNGSVSEPLRTPQTRYYPTSYYYYQIQSDGSVGSLQRTPSQRGTMIYRRNNYVLNTVGTYADPYHPAQYPAYARQPVVMDDGATRSPSIDSIQKDPREFAWRDPELTEVIHMLQHHFPSVQANAAAYLQHLCYGDNGVKAEVCRLGGIKHLVDLLDNKVLEVQRNSCGALRNLVYGKSMDENKIAVRNAGGVPALLRLLRKSADAEVRELVTGKNVSEVGAMRRRCGARSPQPGVLWNLSSCDAVKTTIIRDALATLTNTVIIPHSGWSSSTFDDDHKLKFHSSLVLRNTSGCLRNLSSAGEEARKQMRSCEGLVDSLLYVIKACVNTSDFDSKIVENCICTLRNLSYRLELEIVPSLLMGGQELDGLLGKESPSKEADSSCWGRKKKKKKKSLPEDTVSGREGSKRAVRRWRLFSCLIICCLCVQWDGVGPIPGFSKSPKGAEMLWHPSVVKPYLTLLAESSNPATLEGAAGSLQNLSAGNWKVRRHPNAPFIQDTGVWGLFPSIWTTWKCTMLRFHGQFAAYIRAAVRKEKGLPILVELLRMDNDRVVCSVATALRNMALDVRNKELIGKYAMRDLVNRLPGGNTTTLSDETVAAICCTLHEVTSKNMENAKALADTGGIEKLVNITKCRGDRYSMKVVKAAAQVLNTLWQYRDLRTIYKKDGWNQNHFLTPASTLERDRFKSQPTLPTSTVQMSPVNHPTASAMSSPAMLGVKEHRDTIPDYQQAQSTMQFYNYQRDGGVHKKQYTGSGQPSPYYYYPSPTREEPRRTQPLYYPEEQSRRNYDTYRMYSRPPHGYEDPYLEEVVTYPPAPDYSSQPQGLKAPSYVDFYASIRRPPYRAEQYPGSPDSWV</sequence>
<evidence type="ECO:0000256" key="4">
    <source>
        <dbReference type="ARBA" id="ARBA00022889"/>
    </source>
</evidence>
<dbReference type="GO" id="GO:0005886">
    <property type="term" value="C:plasma membrane"/>
    <property type="evidence" value="ECO:0007669"/>
    <property type="project" value="TreeGrafter"/>
</dbReference>
<feature type="non-terminal residue" evidence="8">
    <location>
        <position position="1"/>
    </location>
</feature>
<dbReference type="InterPro" id="IPR000225">
    <property type="entry name" value="Armadillo"/>
</dbReference>
<feature type="region of interest" description="Disordered" evidence="7">
    <location>
        <begin position="22"/>
        <end position="116"/>
    </location>
</feature>
<evidence type="ECO:0000256" key="6">
    <source>
        <dbReference type="PROSITE-ProRule" id="PRU00259"/>
    </source>
</evidence>
<feature type="compositionally biased region" description="Polar residues" evidence="7">
    <location>
        <begin position="95"/>
        <end position="116"/>
    </location>
</feature>
<keyword evidence="4" id="KW-0130">Cell adhesion</keyword>
<comment type="caution">
    <text evidence="8">The sequence shown here is derived from an EMBL/GenBank/DDBJ whole genome shotgun (WGS) entry which is preliminary data.</text>
</comment>
<feature type="compositionally biased region" description="Low complexity" evidence="7">
    <location>
        <begin position="1159"/>
        <end position="1174"/>
    </location>
</feature>
<dbReference type="PANTHER" id="PTHR10372:SF8">
    <property type="entry name" value="PLAKOPHILIN-4"/>
    <property type="match status" value="1"/>
</dbReference>
<dbReference type="OrthoDB" id="3245100at2759"/>
<dbReference type="GO" id="GO:0005737">
    <property type="term" value="C:cytoplasm"/>
    <property type="evidence" value="ECO:0007669"/>
    <property type="project" value="TreeGrafter"/>
</dbReference>
<dbReference type="InterPro" id="IPR028435">
    <property type="entry name" value="Plakophilin/d_Catenin"/>
</dbReference>
<feature type="region of interest" description="Disordered" evidence="7">
    <location>
        <begin position="1154"/>
        <end position="1182"/>
    </location>
</feature>
<feature type="compositionally biased region" description="Polar residues" evidence="7">
    <location>
        <begin position="294"/>
        <end position="305"/>
    </location>
</feature>
<dbReference type="SMART" id="SM00185">
    <property type="entry name" value="ARM"/>
    <property type="match status" value="8"/>
</dbReference>
<proteinExistence type="inferred from homology"/>
<dbReference type="SUPFAM" id="SSF48371">
    <property type="entry name" value="ARM repeat"/>
    <property type="match status" value="1"/>
</dbReference>